<dbReference type="InterPro" id="IPR001789">
    <property type="entry name" value="Sig_transdc_resp-reg_receiver"/>
</dbReference>
<keyword evidence="3" id="KW-0238">DNA-binding</keyword>
<dbReference type="InterPro" id="IPR058245">
    <property type="entry name" value="NreC/VraR/RcsB-like_REC"/>
</dbReference>
<evidence type="ECO:0000259" key="6">
    <source>
        <dbReference type="PROSITE" id="PS50043"/>
    </source>
</evidence>
<dbReference type="Proteomes" id="UP001499924">
    <property type="component" value="Unassembled WGS sequence"/>
</dbReference>
<dbReference type="InterPro" id="IPR039420">
    <property type="entry name" value="WalR-like"/>
</dbReference>
<comment type="caution">
    <text evidence="8">The sequence shown here is derived from an EMBL/GenBank/DDBJ whole genome shotgun (WGS) entry which is preliminary data.</text>
</comment>
<evidence type="ECO:0000256" key="2">
    <source>
        <dbReference type="ARBA" id="ARBA00023015"/>
    </source>
</evidence>
<dbReference type="SUPFAM" id="SSF46894">
    <property type="entry name" value="C-terminal effector domain of the bipartite response regulators"/>
    <property type="match status" value="1"/>
</dbReference>
<evidence type="ECO:0000313" key="8">
    <source>
        <dbReference type="EMBL" id="GAA3162552.1"/>
    </source>
</evidence>
<dbReference type="CDD" id="cd17535">
    <property type="entry name" value="REC_NarL-like"/>
    <property type="match status" value="1"/>
</dbReference>
<feature type="modified residue" description="4-aspartylphosphate" evidence="5">
    <location>
        <position position="56"/>
    </location>
</feature>
<accession>A0ABP6NZK1</accession>
<evidence type="ECO:0000256" key="4">
    <source>
        <dbReference type="ARBA" id="ARBA00023163"/>
    </source>
</evidence>
<reference evidence="9" key="1">
    <citation type="journal article" date="2019" name="Int. J. Syst. Evol. Microbiol.">
        <title>The Global Catalogue of Microorganisms (GCM) 10K type strain sequencing project: providing services to taxonomists for standard genome sequencing and annotation.</title>
        <authorList>
            <consortium name="The Broad Institute Genomics Platform"/>
            <consortium name="The Broad Institute Genome Sequencing Center for Infectious Disease"/>
            <person name="Wu L."/>
            <person name="Ma J."/>
        </authorList>
    </citation>
    <scope>NUCLEOTIDE SEQUENCE [LARGE SCALE GENOMIC DNA]</scope>
    <source>
        <strain evidence="9">JCM 15614</strain>
    </source>
</reference>
<feature type="domain" description="HTH luxR-type" evidence="6">
    <location>
        <begin position="150"/>
        <end position="215"/>
    </location>
</feature>
<evidence type="ECO:0000313" key="9">
    <source>
        <dbReference type="Proteomes" id="UP001499924"/>
    </source>
</evidence>
<protein>
    <submittedName>
        <fullName evidence="8">Response regulator transcription factor</fullName>
    </submittedName>
</protein>
<evidence type="ECO:0000256" key="3">
    <source>
        <dbReference type="ARBA" id="ARBA00023125"/>
    </source>
</evidence>
<name>A0ABP6NZK1_9ACTN</name>
<dbReference type="PROSITE" id="PS50110">
    <property type="entry name" value="RESPONSE_REGULATORY"/>
    <property type="match status" value="1"/>
</dbReference>
<dbReference type="PANTHER" id="PTHR43214:SF24">
    <property type="entry name" value="TRANSCRIPTIONAL REGULATORY PROTEIN NARL-RELATED"/>
    <property type="match status" value="1"/>
</dbReference>
<organism evidence="8 9">
    <name type="scientific">Blastococcus jejuensis</name>
    <dbReference type="NCBI Taxonomy" id="351224"/>
    <lineage>
        <taxon>Bacteria</taxon>
        <taxon>Bacillati</taxon>
        <taxon>Actinomycetota</taxon>
        <taxon>Actinomycetes</taxon>
        <taxon>Geodermatophilales</taxon>
        <taxon>Geodermatophilaceae</taxon>
        <taxon>Blastococcus</taxon>
    </lineage>
</organism>
<feature type="domain" description="Response regulatory" evidence="7">
    <location>
        <begin position="5"/>
        <end position="126"/>
    </location>
</feature>
<dbReference type="EMBL" id="BAAAVV010000002">
    <property type="protein sequence ID" value="GAA3162552.1"/>
    <property type="molecule type" value="Genomic_DNA"/>
</dbReference>
<evidence type="ECO:0000256" key="5">
    <source>
        <dbReference type="PROSITE-ProRule" id="PRU00169"/>
    </source>
</evidence>
<dbReference type="PROSITE" id="PS00622">
    <property type="entry name" value="HTH_LUXR_1"/>
    <property type="match status" value="1"/>
</dbReference>
<gene>
    <name evidence="8" type="ORF">GCM10010531_13010</name>
</gene>
<dbReference type="PANTHER" id="PTHR43214">
    <property type="entry name" value="TWO-COMPONENT RESPONSE REGULATOR"/>
    <property type="match status" value="1"/>
</dbReference>
<keyword evidence="2" id="KW-0805">Transcription regulation</keyword>
<dbReference type="Pfam" id="PF00196">
    <property type="entry name" value="GerE"/>
    <property type="match status" value="1"/>
</dbReference>
<dbReference type="PRINTS" id="PR00038">
    <property type="entry name" value="HTHLUXR"/>
</dbReference>
<dbReference type="SUPFAM" id="SSF52172">
    <property type="entry name" value="CheY-like"/>
    <property type="match status" value="1"/>
</dbReference>
<dbReference type="Pfam" id="PF00072">
    <property type="entry name" value="Response_reg"/>
    <property type="match status" value="1"/>
</dbReference>
<dbReference type="PROSITE" id="PS50043">
    <property type="entry name" value="HTH_LUXR_2"/>
    <property type="match status" value="1"/>
</dbReference>
<dbReference type="SMART" id="SM00421">
    <property type="entry name" value="HTH_LUXR"/>
    <property type="match status" value="1"/>
</dbReference>
<dbReference type="CDD" id="cd06170">
    <property type="entry name" value="LuxR_C_like"/>
    <property type="match status" value="1"/>
</dbReference>
<dbReference type="SMART" id="SM00448">
    <property type="entry name" value="REC"/>
    <property type="match status" value="1"/>
</dbReference>
<evidence type="ECO:0000256" key="1">
    <source>
        <dbReference type="ARBA" id="ARBA00022553"/>
    </source>
</evidence>
<dbReference type="InterPro" id="IPR011006">
    <property type="entry name" value="CheY-like_superfamily"/>
</dbReference>
<sequence length="223" mass="23940">MSELRVVLAEDSYLVREGTRQLLESTEEVTVVAAVGTADELLDAVERLRPDAVLTDIRMPPGHGTEGIRAAHAIRAGHPGVGVVVLSQHADEGYALELFRDGADGLAYLLKERIGDRAQLVHALAETCRGGSVVDPVLLDALVGRRRRDPSSALDELTGRELDVLREMAQGRSNAAIAARLYLSESSIEKHIGAIFGKLRLGDGPELHRRVAAVVTYLRAAGA</sequence>
<keyword evidence="4" id="KW-0804">Transcription</keyword>
<dbReference type="InterPro" id="IPR000792">
    <property type="entry name" value="Tscrpt_reg_LuxR_C"/>
</dbReference>
<keyword evidence="9" id="KW-1185">Reference proteome</keyword>
<dbReference type="Gene3D" id="3.40.50.2300">
    <property type="match status" value="1"/>
</dbReference>
<evidence type="ECO:0000259" key="7">
    <source>
        <dbReference type="PROSITE" id="PS50110"/>
    </source>
</evidence>
<dbReference type="RefSeq" id="WP_344687870.1">
    <property type="nucleotide sequence ID" value="NZ_BAAAVV010000002.1"/>
</dbReference>
<proteinExistence type="predicted"/>
<keyword evidence="1 5" id="KW-0597">Phosphoprotein</keyword>
<dbReference type="InterPro" id="IPR016032">
    <property type="entry name" value="Sig_transdc_resp-reg_C-effctor"/>
</dbReference>